<protein>
    <submittedName>
        <fullName evidence="1">Endoribonuclease L-PSP</fullName>
    </submittedName>
</protein>
<evidence type="ECO:0000313" key="2">
    <source>
        <dbReference type="Proteomes" id="UP000016662"/>
    </source>
</evidence>
<dbReference type="SUPFAM" id="SSF55298">
    <property type="entry name" value="YjgF-like"/>
    <property type="match status" value="1"/>
</dbReference>
<dbReference type="Proteomes" id="UP000016662">
    <property type="component" value="Unassembled WGS sequence"/>
</dbReference>
<dbReference type="PANTHER" id="PTHR43857:SF1">
    <property type="entry name" value="YJGH FAMILY PROTEIN"/>
    <property type="match status" value="1"/>
</dbReference>
<dbReference type="eggNOG" id="COG0251">
    <property type="taxonomic scope" value="Bacteria"/>
</dbReference>
<comment type="caution">
    <text evidence="1">The sequence shown here is derived from an EMBL/GenBank/DDBJ whole genome shotgun (WGS) entry which is preliminary data.</text>
</comment>
<keyword evidence="2" id="KW-1185">Reference proteome</keyword>
<dbReference type="AlphaFoldDB" id="U2K4W8"/>
<name>U2K4W8_9FIRM</name>
<accession>U2K4W8</accession>
<dbReference type="Gene3D" id="3.30.1330.40">
    <property type="entry name" value="RutC-like"/>
    <property type="match status" value="1"/>
</dbReference>
<dbReference type="InterPro" id="IPR035959">
    <property type="entry name" value="RutC-like_sf"/>
</dbReference>
<dbReference type="Pfam" id="PF01042">
    <property type="entry name" value="Ribonuc_L-PSP"/>
    <property type="match status" value="1"/>
</dbReference>
<gene>
    <name evidence="1" type="ORF">RUMCAL_03353</name>
</gene>
<dbReference type="PATRIC" id="fig|411473.3.peg.2816"/>
<dbReference type="STRING" id="411473.RUMCAL_03353"/>
<organism evidence="1 2">
    <name type="scientific">Ruminococcus callidus ATCC 27760</name>
    <dbReference type="NCBI Taxonomy" id="411473"/>
    <lineage>
        <taxon>Bacteria</taxon>
        <taxon>Bacillati</taxon>
        <taxon>Bacillota</taxon>
        <taxon>Clostridia</taxon>
        <taxon>Eubacteriales</taxon>
        <taxon>Oscillospiraceae</taxon>
        <taxon>Ruminococcus</taxon>
    </lineage>
</organism>
<dbReference type="PANTHER" id="PTHR43857">
    <property type="entry name" value="BLR7761 PROTEIN"/>
    <property type="match status" value="1"/>
</dbReference>
<evidence type="ECO:0000313" key="1">
    <source>
        <dbReference type="EMBL" id="ERJ87317.1"/>
    </source>
</evidence>
<reference evidence="1 2" key="1">
    <citation type="submission" date="2013-07" db="EMBL/GenBank/DDBJ databases">
        <authorList>
            <person name="Weinstock G."/>
            <person name="Sodergren E."/>
            <person name="Wylie T."/>
            <person name="Fulton L."/>
            <person name="Fulton R."/>
            <person name="Fronick C."/>
            <person name="O'Laughlin M."/>
            <person name="Godfrey J."/>
            <person name="Miner T."/>
            <person name="Herter B."/>
            <person name="Appelbaum E."/>
            <person name="Cordes M."/>
            <person name="Lek S."/>
            <person name="Wollam A."/>
            <person name="Pepin K.H."/>
            <person name="Palsikar V.B."/>
            <person name="Mitreva M."/>
            <person name="Wilson R.K."/>
        </authorList>
    </citation>
    <scope>NUCLEOTIDE SEQUENCE [LARGE SCALE GENOMIC DNA]</scope>
    <source>
        <strain evidence="1 2">ATCC 27760</strain>
    </source>
</reference>
<sequence>MFNYFGKNRGTIEASKELVKPQNGVFRKVSGKEEIAMDFERVNIKGGSAYENVAGYSRIVKAGPFVYVSGTTSVTPEGTVYGEGDPYEQAKYIFNKLVGLLEENGVSREEVVKVNIFATKSSYNNEITRAYSEYFKESRPCCTWIGIKELNRPTQLVEIEMQAIVGAKA</sequence>
<proteinExistence type="predicted"/>
<dbReference type="InterPro" id="IPR006175">
    <property type="entry name" value="YjgF/YER057c/UK114"/>
</dbReference>
<dbReference type="HOGENOM" id="CLU_100715_5_1_9"/>
<dbReference type="EMBL" id="AWVF01000447">
    <property type="protein sequence ID" value="ERJ87317.1"/>
    <property type="molecule type" value="Genomic_DNA"/>
</dbReference>